<dbReference type="KEGG" id="ttp:E6P07_11895"/>
<dbReference type="RefSeq" id="WP_153975803.1">
    <property type="nucleotide sequence ID" value="NZ_CP039268.1"/>
</dbReference>
<evidence type="ECO:0000313" key="3">
    <source>
        <dbReference type="EMBL" id="QGU33614.1"/>
    </source>
</evidence>
<dbReference type="AlphaFoldDB" id="A0A6I6E173"/>
<gene>
    <name evidence="3" type="ORF">E6P07_11895</name>
</gene>
<organism evidence="3 4">
    <name type="scientific">Thermochromatium tepidum ATCC 43061</name>
    <dbReference type="NCBI Taxonomy" id="316276"/>
    <lineage>
        <taxon>Bacteria</taxon>
        <taxon>Pseudomonadati</taxon>
        <taxon>Pseudomonadota</taxon>
        <taxon>Gammaproteobacteria</taxon>
        <taxon>Chromatiales</taxon>
        <taxon>Chromatiaceae</taxon>
        <taxon>Thermochromatium</taxon>
    </lineage>
</organism>
<accession>A0A6I6E173</accession>
<sequence>MTQNLGTLDRTIRVLIGLALAFWALNTQNWLLGALALIPLGTALIGWCPLYLPLKLSTKRA</sequence>
<evidence type="ECO:0000313" key="4">
    <source>
        <dbReference type="Proteomes" id="UP000426424"/>
    </source>
</evidence>
<dbReference type="Pfam" id="PF11127">
    <property type="entry name" value="YgaP-like_TM"/>
    <property type="match status" value="1"/>
</dbReference>
<protein>
    <submittedName>
        <fullName evidence="3">DUF2892 domain-containing protein</fullName>
    </submittedName>
</protein>
<keyword evidence="4" id="KW-1185">Reference proteome</keyword>
<keyword evidence="1" id="KW-1133">Transmembrane helix</keyword>
<proteinExistence type="predicted"/>
<keyword evidence="1" id="KW-0472">Membrane</keyword>
<evidence type="ECO:0000259" key="2">
    <source>
        <dbReference type="Pfam" id="PF11127"/>
    </source>
</evidence>
<name>A0A6I6E173_THETI</name>
<feature type="transmembrane region" description="Helical" evidence="1">
    <location>
        <begin position="31"/>
        <end position="52"/>
    </location>
</feature>
<dbReference type="Proteomes" id="UP000426424">
    <property type="component" value="Chromosome"/>
</dbReference>
<dbReference type="EMBL" id="CP039268">
    <property type="protein sequence ID" value="QGU33614.1"/>
    <property type="molecule type" value="Genomic_DNA"/>
</dbReference>
<evidence type="ECO:0000256" key="1">
    <source>
        <dbReference type="SAM" id="Phobius"/>
    </source>
</evidence>
<dbReference type="InterPro" id="IPR021309">
    <property type="entry name" value="YgaP-like_TM"/>
</dbReference>
<feature type="domain" description="Inner membrane protein YgaP-like transmembrane" evidence="2">
    <location>
        <begin position="1"/>
        <end position="60"/>
    </location>
</feature>
<reference evidence="3 4" key="1">
    <citation type="submission" date="2019-12" db="EMBL/GenBank/DDBJ databases">
        <title>The complete genome of the thermophilic, anoxygenic phototrophic gammaproteobacterium Thermochromatium tepidum.</title>
        <authorList>
            <person name="Sattley W.M."/>
            <person name="Swingley W.D."/>
            <person name="Burchell B.M."/>
            <person name="Gurbani S.A."/>
            <person name="Kujawa C.M."/>
            <person name="Nuccio D.A."/>
            <person name="Schladweiler J."/>
            <person name="Shaffer K.N."/>
            <person name="Stokes L.M."/>
            <person name="Touchman J.W."/>
            <person name="Blankenship R.E."/>
            <person name="Madigan M.T."/>
        </authorList>
    </citation>
    <scope>NUCLEOTIDE SEQUENCE [LARGE SCALE GENOMIC DNA]</scope>
    <source>
        <strain evidence="3 4">ATCC 43061</strain>
    </source>
</reference>
<keyword evidence="1" id="KW-0812">Transmembrane</keyword>
<dbReference type="OrthoDB" id="9804804at2"/>